<evidence type="ECO:0000313" key="9">
    <source>
        <dbReference type="EMBL" id="QFQ12682.1"/>
    </source>
</evidence>
<organism evidence="9 10">
    <name type="scientific">Pseudoprevotella muciniphila</name>
    <dbReference type="NCBI Taxonomy" id="2133944"/>
    <lineage>
        <taxon>Bacteria</taxon>
        <taxon>Pseudomonadati</taxon>
        <taxon>Bacteroidota</taxon>
        <taxon>Bacteroidia</taxon>
        <taxon>Bacteroidales</taxon>
        <taxon>Prevotellaceae</taxon>
        <taxon>Pseudoprevotella</taxon>
    </lineage>
</organism>
<name>A0A5P8E6W3_9BACT</name>
<feature type="domain" description="PPIase FKBP-type" evidence="8">
    <location>
        <begin position="216"/>
        <end position="304"/>
    </location>
</feature>
<dbReference type="SUPFAM" id="SSF54534">
    <property type="entry name" value="FKBP-like"/>
    <property type="match status" value="1"/>
</dbReference>
<accession>A0A5P8E6W3</accession>
<dbReference type="InterPro" id="IPR000774">
    <property type="entry name" value="PPIase_FKBP_N"/>
</dbReference>
<dbReference type="OrthoDB" id="9814548at2"/>
<comment type="catalytic activity">
    <reaction evidence="1 6">
        <text>[protein]-peptidylproline (omega=180) = [protein]-peptidylproline (omega=0)</text>
        <dbReference type="Rhea" id="RHEA:16237"/>
        <dbReference type="Rhea" id="RHEA-COMP:10747"/>
        <dbReference type="Rhea" id="RHEA-COMP:10748"/>
        <dbReference type="ChEBI" id="CHEBI:83833"/>
        <dbReference type="ChEBI" id="CHEBI:83834"/>
        <dbReference type="EC" id="5.2.1.8"/>
    </reaction>
</comment>
<dbReference type="InterPro" id="IPR036944">
    <property type="entry name" value="PPIase_FKBP_N_sf"/>
</dbReference>
<proteinExistence type="inferred from homology"/>
<dbReference type="Pfam" id="PF01346">
    <property type="entry name" value="FKBP_N"/>
    <property type="match status" value="1"/>
</dbReference>
<dbReference type="AlphaFoldDB" id="A0A5P8E6W3"/>
<dbReference type="PANTHER" id="PTHR43811">
    <property type="entry name" value="FKBP-TYPE PEPTIDYL-PROLYL CIS-TRANS ISOMERASE FKPA"/>
    <property type="match status" value="1"/>
</dbReference>
<keyword evidence="5 6" id="KW-0413">Isomerase</keyword>
<feature type="region of interest" description="Disordered" evidence="7">
    <location>
        <begin position="306"/>
        <end position="325"/>
    </location>
</feature>
<dbReference type="PANTHER" id="PTHR43811:SF19">
    <property type="entry name" value="39 KDA FK506-BINDING NUCLEAR PROTEIN"/>
    <property type="match status" value="1"/>
</dbReference>
<dbReference type="InterPro" id="IPR046357">
    <property type="entry name" value="PPIase_dom_sf"/>
</dbReference>
<evidence type="ECO:0000256" key="2">
    <source>
        <dbReference type="ARBA" id="ARBA00006577"/>
    </source>
</evidence>
<dbReference type="Proteomes" id="UP000249375">
    <property type="component" value="Chromosome"/>
</dbReference>
<dbReference type="Gene3D" id="1.10.287.460">
    <property type="entry name" value="Peptidyl-prolyl cis-trans isomerase, FKBP-type, N-terminal domain"/>
    <property type="match status" value="1"/>
</dbReference>
<dbReference type="KEGG" id="alq:C7Y71_006430"/>
<evidence type="ECO:0000259" key="8">
    <source>
        <dbReference type="PROSITE" id="PS50059"/>
    </source>
</evidence>
<evidence type="ECO:0000256" key="5">
    <source>
        <dbReference type="ARBA" id="ARBA00023235"/>
    </source>
</evidence>
<dbReference type="EMBL" id="CP033459">
    <property type="protein sequence ID" value="QFQ12682.1"/>
    <property type="molecule type" value="Genomic_DNA"/>
</dbReference>
<dbReference type="EC" id="5.2.1.8" evidence="3 6"/>
<evidence type="ECO:0000256" key="7">
    <source>
        <dbReference type="SAM" id="MobiDB-lite"/>
    </source>
</evidence>
<keyword evidence="10" id="KW-1185">Reference proteome</keyword>
<dbReference type="PROSITE" id="PS50059">
    <property type="entry name" value="FKBP_PPIASE"/>
    <property type="match status" value="1"/>
</dbReference>
<protein>
    <recommendedName>
        <fullName evidence="3 6">peptidylprolyl isomerase</fullName>
        <ecNumber evidence="3 6">5.2.1.8</ecNumber>
    </recommendedName>
</protein>
<dbReference type="GO" id="GO:0003755">
    <property type="term" value="F:peptidyl-prolyl cis-trans isomerase activity"/>
    <property type="evidence" value="ECO:0007669"/>
    <property type="project" value="UniProtKB-KW"/>
</dbReference>
<dbReference type="RefSeq" id="WP_111899006.1">
    <property type="nucleotide sequence ID" value="NZ_CP033459.1"/>
</dbReference>
<evidence type="ECO:0000256" key="1">
    <source>
        <dbReference type="ARBA" id="ARBA00000971"/>
    </source>
</evidence>
<evidence type="ECO:0000256" key="3">
    <source>
        <dbReference type="ARBA" id="ARBA00013194"/>
    </source>
</evidence>
<keyword evidence="4 6" id="KW-0697">Rotamase</keyword>
<gene>
    <name evidence="9" type="ORF">C7Y71_006430</name>
</gene>
<dbReference type="GO" id="GO:0006457">
    <property type="term" value="P:protein folding"/>
    <property type="evidence" value="ECO:0007669"/>
    <property type="project" value="InterPro"/>
</dbReference>
<dbReference type="Gene3D" id="3.10.50.40">
    <property type="match status" value="1"/>
</dbReference>
<evidence type="ECO:0000256" key="4">
    <source>
        <dbReference type="ARBA" id="ARBA00023110"/>
    </source>
</evidence>
<evidence type="ECO:0000313" key="10">
    <source>
        <dbReference type="Proteomes" id="UP000249375"/>
    </source>
</evidence>
<sequence length="325" mass="35525">MKKFIILAMTAVFSVGFMTSCGGDKKEGSVPKEEIDTISYLLGMSQAMPEQMKMYLNQVGSDSTHIDDFIKGIKDGMKEFDAEDKKAVAYCLGLQAGIQFKQQAFPATEAQIFAADTTQHINERLFINGLKDGAVKKTTKYVINGKKMDATAAQEYLSEKFKVLGEKANETKFGDNKKKNAEYMQKIAKKGGIKSLGSGVYYEVVKEGTGAKIQTGKYAKVKYKGELIDGKVFDQNMDANEPAPMPVGKNQLVKGFELALKSMPIGSTWKVYIPSEMAYGSKGAGEVIPPFSALIFTIELVGEADGPKAPQTQQPIDMQPVQKAK</sequence>
<comment type="similarity">
    <text evidence="2">Belongs to the FKBP-type PPIase family.</text>
</comment>
<dbReference type="PROSITE" id="PS51257">
    <property type="entry name" value="PROKAR_LIPOPROTEIN"/>
    <property type="match status" value="1"/>
</dbReference>
<dbReference type="InterPro" id="IPR001179">
    <property type="entry name" value="PPIase_FKBP_dom"/>
</dbReference>
<dbReference type="Pfam" id="PF00254">
    <property type="entry name" value="FKBP_C"/>
    <property type="match status" value="1"/>
</dbReference>
<reference evidence="9 10" key="1">
    <citation type="submission" date="2018-11" db="EMBL/GenBank/DDBJ databases">
        <authorList>
            <person name="Na S.W."/>
            <person name="Baik M."/>
        </authorList>
    </citation>
    <scope>NUCLEOTIDE SEQUENCE [LARGE SCALE GENOMIC DNA]</scope>
    <source>
        <strain evidence="9 10">E39</strain>
    </source>
</reference>
<evidence type="ECO:0000256" key="6">
    <source>
        <dbReference type="PROSITE-ProRule" id="PRU00277"/>
    </source>
</evidence>